<dbReference type="Pfam" id="PF03807">
    <property type="entry name" value="F420_oxidored"/>
    <property type="match status" value="1"/>
</dbReference>
<dbReference type="InterPro" id="IPR051267">
    <property type="entry name" value="STEAP_metalloreductase"/>
</dbReference>
<sequence>MRIQKVGIVGSGNIGGNLGVLLAKAGYEVFFSSRHPENIQGLVEAAGPTARAGKVDEAIAFGDVVILSVPLKAYRELDDETRQALKGKIVIDTSNPYPERDGVMAVEARQDPGGMGGVVARLLPGARIVRAFNSVYFEDLKKTVNKNGEKIGIPIASDDQEGLDAAVELAQKAGLEPVIIGGLRSSKLFDVGTSVYATSASAREIKQKLRIE</sequence>
<dbReference type="Proteomes" id="UP000515472">
    <property type="component" value="Chromosome"/>
</dbReference>
<reference evidence="3 4" key="1">
    <citation type="submission" date="2020-06" db="EMBL/GenBank/DDBJ databases">
        <title>Interaction of electrochemicaly active bacteria, Geobacter bremensis R4 on different carbon anode.</title>
        <authorList>
            <person name="Meng L."/>
            <person name="Yoshida N."/>
        </authorList>
    </citation>
    <scope>NUCLEOTIDE SEQUENCE [LARGE SCALE GENOMIC DNA]</scope>
    <source>
        <strain evidence="3 4">R4</strain>
    </source>
</reference>
<name>A0A6S6M8K1_9BACT</name>
<evidence type="ECO:0000259" key="2">
    <source>
        <dbReference type="Pfam" id="PF03807"/>
    </source>
</evidence>
<keyword evidence="1" id="KW-0560">Oxidoreductase</keyword>
<dbReference type="GO" id="GO:0016491">
    <property type="term" value="F:oxidoreductase activity"/>
    <property type="evidence" value="ECO:0007669"/>
    <property type="project" value="UniProtKB-KW"/>
</dbReference>
<organism evidence="3 4">
    <name type="scientific">Citrifermentans bremense</name>
    <dbReference type="NCBI Taxonomy" id="60035"/>
    <lineage>
        <taxon>Bacteria</taxon>
        <taxon>Pseudomonadati</taxon>
        <taxon>Thermodesulfobacteriota</taxon>
        <taxon>Desulfuromonadia</taxon>
        <taxon>Geobacterales</taxon>
        <taxon>Geobacteraceae</taxon>
        <taxon>Citrifermentans</taxon>
    </lineage>
</organism>
<evidence type="ECO:0000256" key="1">
    <source>
        <dbReference type="ARBA" id="ARBA00023002"/>
    </source>
</evidence>
<proteinExistence type="predicted"/>
<dbReference type="PANTHER" id="PTHR14239">
    <property type="entry name" value="DUDULIN-RELATED"/>
    <property type="match status" value="1"/>
</dbReference>
<protein>
    <recommendedName>
        <fullName evidence="2">Pyrroline-5-carboxylate reductase catalytic N-terminal domain-containing protein</fullName>
    </recommendedName>
</protein>
<evidence type="ECO:0000313" key="3">
    <source>
        <dbReference type="EMBL" id="BCG48166.1"/>
    </source>
</evidence>
<gene>
    <name evidence="3" type="ORF">GEOBRER4_n3039</name>
</gene>
<dbReference type="InterPro" id="IPR028939">
    <property type="entry name" value="P5C_Rdtase_cat_N"/>
</dbReference>
<dbReference type="InterPro" id="IPR036291">
    <property type="entry name" value="NAD(P)-bd_dom_sf"/>
</dbReference>
<dbReference type="RefSeq" id="WP_185242957.1">
    <property type="nucleotide sequence ID" value="NZ_AP023213.1"/>
</dbReference>
<evidence type="ECO:0000313" key="4">
    <source>
        <dbReference type="Proteomes" id="UP000515472"/>
    </source>
</evidence>
<accession>A0A6S6M8K1</accession>
<dbReference type="AlphaFoldDB" id="A0A6S6M8K1"/>
<feature type="domain" description="Pyrroline-5-carboxylate reductase catalytic N-terminal" evidence="2">
    <location>
        <begin position="5"/>
        <end position="96"/>
    </location>
</feature>
<dbReference type="KEGG" id="gbn:GEOBRER4_29160"/>
<dbReference type="EMBL" id="AP023213">
    <property type="protein sequence ID" value="BCG48166.1"/>
    <property type="molecule type" value="Genomic_DNA"/>
</dbReference>
<dbReference type="Gene3D" id="3.40.50.720">
    <property type="entry name" value="NAD(P)-binding Rossmann-like Domain"/>
    <property type="match status" value="1"/>
</dbReference>
<keyword evidence="4" id="KW-1185">Reference proteome</keyword>
<dbReference type="SUPFAM" id="SSF51735">
    <property type="entry name" value="NAD(P)-binding Rossmann-fold domains"/>
    <property type="match status" value="1"/>
</dbReference>